<comment type="subcellular location">
    <subcellularLocation>
        <location evidence="1">Nucleus</location>
    </subcellularLocation>
</comment>
<sequence>MFICQKSGFAADRRRHTRLLTRRCLIATTTACLYLGVLLADTILIPIAACVLWRLAHTRPIVQPGQLLHFLHRGLLYTEAERHVQKLRSITEASPSGANDNPSPSASLPKPEALVAPTCLTPSIEVQPEKVEKYVNASSQTSALPCQPSAMSPPIEQPGSASTPSISVGSTSAKRRLDWDVRASDKRSRNEAVAMDVSPPSGELQSEGSARRSKSKAKNDHARRSSSNEQPLPTTSSSRSPKITPSQPASIDPDAIVLSGHTAEVFVSAWNPTVPDLLASGAGDGTVRIWDMASPHDPPVVCKHLPPTQAKNVSSVAWNPDGTLLASGSYDGILRLWTPQGDLHLVMSMHQGPIFSVRWNRKGNLLLTGSADGSAIVWDVSSGRTRQQFSLHADNVLDVQWLTGRTDEKVAHPNQALADSLFATCSADNTVHVCKLGEPKPIKTYSRHKDEVNAIRFDPSQTLLASASDDGSVHIWALCVSGLAMATSVVQNDADPLHVLRGHTQEVYALAWNSTGPGSSHVDQPRMLATASFDHTARIWHGDTGACLRIIDGHEMSVYAICFSPCARYLATGGIDHRVLITRILDAHSKYTYMGDGAVMDLSWNKQNCTAEKTEHGERSVSASSSTHATSLPRISVALTDKHLVILEPRGLT</sequence>
<evidence type="ECO:0000256" key="2">
    <source>
        <dbReference type="ARBA" id="ARBA00022574"/>
    </source>
</evidence>
<dbReference type="GeneID" id="5853680"/>
<feature type="repeat" description="WD" evidence="7">
    <location>
        <begin position="500"/>
        <end position="550"/>
    </location>
</feature>
<dbReference type="KEGG" id="mgl:MGL_3408"/>
<organism evidence="9 10">
    <name type="scientific">Malassezia globosa (strain ATCC MYA-4612 / CBS 7966)</name>
    <name type="common">Dandruff-associated fungus</name>
    <dbReference type="NCBI Taxonomy" id="425265"/>
    <lineage>
        <taxon>Eukaryota</taxon>
        <taxon>Fungi</taxon>
        <taxon>Dikarya</taxon>
        <taxon>Basidiomycota</taxon>
        <taxon>Ustilaginomycotina</taxon>
        <taxon>Malasseziomycetes</taxon>
        <taxon>Malasseziales</taxon>
        <taxon>Malasseziaceae</taxon>
        <taxon>Malassezia</taxon>
    </lineage>
</organism>
<keyword evidence="4" id="KW-0805">Transcription regulation</keyword>
<feature type="compositionally biased region" description="Polar residues" evidence="8">
    <location>
        <begin position="91"/>
        <end position="106"/>
    </location>
</feature>
<dbReference type="InterPro" id="IPR045183">
    <property type="entry name" value="Ebi-like"/>
</dbReference>
<feature type="repeat" description="WD" evidence="7">
    <location>
        <begin position="347"/>
        <end position="388"/>
    </location>
</feature>
<dbReference type="FunFam" id="2.130.10.10:FF:000218">
    <property type="entry name" value="WD40 repeat-containing protein HOS15"/>
    <property type="match status" value="1"/>
</dbReference>
<dbReference type="STRING" id="425265.A8Q944"/>
<feature type="compositionally biased region" description="Basic and acidic residues" evidence="8">
    <location>
        <begin position="175"/>
        <end position="190"/>
    </location>
</feature>
<feature type="compositionally biased region" description="Polar residues" evidence="8">
    <location>
        <begin position="225"/>
        <end position="249"/>
    </location>
</feature>
<dbReference type="GO" id="GO:0003714">
    <property type="term" value="F:transcription corepressor activity"/>
    <property type="evidence" value="ECO:0007669"/>
    <property type="project" value="InterPro"/>
</dbReference>
<keyword evidence="6" id="KW-0539">Nucleus</keyword>
<evidence type="ECO:0000256" key="5">
    <source>
        <dbReference type="ARBA" id="ARBA00023163"/>
    </source>
</evidence>
<dbReference type="Gene3D" id="2.130.10.10">
    <property type="entry name" value="YVTN repeat-like/Quinoprotein amine dehydrogenase"/>
    <property type="match status" value="1"/>
</dbReference>
<keyword evidence="2 7" id="KW-0853">WD repeat</keyword>
<dbReference type="GO" id="GO:0006357">
    <property type="term" value="P:regulation of transcription by RNA polymerase II"/>
    <property type="evidence" value="ECO:0007669"/>
    <property type="project" value="TreeGrafter"/>
</dbReference>
<keyword evidence="3" id="KW-0677">Repeat</keyword>
<feature type="repeat" description="WD" evidence="7">
    <location>
        <begin position="258"/>
        <end position="294"/>
    </location>
</feature>
<dbReference type="CDD" id="cd00200">
    <property type="entry name" value="WD40"/>
    <property type="match status" value="1"/>
</dbReference>
<dbReference type="RefSeq" id="XP_001729373.1">
    <property type="nucleotide sequence ID" value="XM_001729321.1"/>
</dbReference>
<dbReference type="PROSITE" id="PS00678">
    <property type="entry name" value="WD_REPEATS_1"/>
    <property type="match status" value="2"/>
</dbReference>
<dbReference type="InParanoid" id="A8Q944"/>
<proteinExistence type="predicted"/>
<evidence type="ECO:0000256" key="7">
    <source>
        <dbReference type="PROSITE-ProRule" id="PRU00221"/>
    </source>
</evidence>
<dbReference type="InterPro" id="IPR020472">
    <property type="entry name" value="WD40_PAC1"/>
</dbReference>
<feature type="repeat" description="WD" evidence="7">
    <location>
        <begin position="551"/>
        <end position="581"/>
    </location>
</feature>
<evidence type="ECO:0000256" key="4">
    <source>
        <dbReference type="ARBA" id="ARBA00023015"/>
    </source>
</evidence>
<dbReference type="OrthoDB" id="10264639at2759"/>
<dbReference type="AlphaFoldDB" id="A8Q944"/>
<dbReference type="OMA" id="AKNDHAR"/>
<dbReference type="InterPro" id="IPR001680">
    <property type="entry name" value="WD40_rpt"/>
</dbReference>
<evidence type="ECO:0000313" key="10">
    <source>
        <dbReference type="Proteomes" id="UP000008837"/>
    </source>
</evidence>
<dbReference type="InterPro" id="IPR036322">
    <property type="entry name" value="WD40_repeat_dom_sf"/>
</dbReference>
<dbReference type="GO" id="GO:0034967">
    <property type="term" value="C:Set3 complex"/>
    <property type="evidence" value="ECO:0007669"/>
    <property type="project" value="TreeGrafter"/>
</dbReference>
<evidence type="ECO:0000256" key="3">
    <source>
        <dbReference type="ARBA" id="ARBA00022737"/>
    </source>
</evidence>
<feature type="repeat" description="WD" evidence="7">
    <location>
        <begin position="306"/>
        <end position="337"/>
    </location>
</feature>
<dbReference type="InterPro" id="IPR015943">
    <property type="entry name" value="WD40/YVTN_repeat-like_dom_sf"/>
</dbReference>
<dbReference type="VEuPathDB" id="FungiDB:MGL_3408"/>
<dbReference type="InterPro" id="IPR019775">
    <property type="entry name" value="WD40_repeat_CS"/>
</dbReference>
<accession>A8Q944</accession>
<feature type="repeat" description="WD" evidence="7">
    <location>
        <begin position="445"/>
        <end position="476"/>
    </location>
</feature>
<dbReference type="PROSITE" id="PS50294">
    <property type="entry name" value="WD_REPEATS_REGION"/>
    <property type="match status" value="4"/>
</dbReference>
<evidence type="ECO:0000256" key="6">
    <source>
        <dbReference type="ARBA" id="ARBA00023242"/>
    </source>
</evidence>
<dbReference type="EMBL" id="AAYY01000013">
    <property type="protein sequence ID" value="EDP42159.1"/>
    <property type="molecule type" value="Genomic_DNA"/>
</dbReference>
<feature type="region of interest" description="Disordered" evidence="8">
    <location>
        <begin position="91"/>
        <end position="111"/>
    </location>
</feature>
<dbReference type="SMART" id="SM00320">
    <property type="entry name" value="WD40"/>
    <property type="match status" value="7"/>
</dbReference>
<dbReference type="Proteomes" id="UP000008837">
    <property type="component" value="Unassembled WGS sequence"/>
</dbReference>
<evidence type="ECO:0000313" key="9">
    <source>
        <dbReference type="EMBL" id="EDP42159.1"/>
    </source>
</evidence>
<dbReference type="PRINTS" id="PR00320">
    <property type="entry name" value="GPROTEINBRPT"/>
</dbReference>
<protein>
    <submittedName>
        <fullName evidence="9">Uncharacterized protein</fullName>
    </submittedName>
</protein>
<dbReference type="SUPFAM" id="SSF50978">
    <property type="entry name" value="WD40 repeat-like"/>
    <property type="match status" value="1"/>
</dbReference>
<evidence type="ECO:0000256" key="8">
    <source>
        <dbReference type="SAM" id="MobiDB-lite"/>
    </source>
</evidence>
<feature type="region of interest" description="Disordered" evidence="8">
    <location>
        <begin position="144"/>
        <end position="253"/>
    </location>
</feature>
<dbReference type="PROSITE" id="PS50082">
    <property type="entry name" value="WD_REPEATS_2"/>
    <property type="match status" value="6"/>
</dbReference>
<keyword evidence="5" id="KW-0804">Transcription</keyword>
<feature type="compositionally biased region" description="Polar residues" evidence="8">
    <location>
        <begin position="159"/>
        <end position="172"/>
    </location>
</feature>
<reference evidence="9 10" key="1">
    <citation type="journal article" date="2007" name="Proc. Natl. Acad. Sci. U.S.A.">
        <title>Dandruff-associated Malassezia genomes reveal convergent and divergent virulence traits shared with plant and human fungal pathogens.</title>
        <authorList>
            <person name="Xu J."/>
            <person name="Saunders C.W."/>
            <person name="Hu P."/>
            <person name="Grant R.A."/>
            <person name="Boekhout T."/>
            <person name="Kuramae E.E."/>
            <person name="Kronstad J.W."/>
            <person name="Deangelis Y.M."/>
            <person name="Reeder N.L."/>
            <person name="Johnstone K.R."/>
            <person name="Leland M."/>
            <person name="Fieno A.M."/>
            <person name="Begley W.M."/>
            <person name="Sun Y."/>
            <person name="Lacey M.P."/>
            <person name="Chaudhary T."/>
            <person name="Keough T."/>
            <person name="Chu L."/>
            <person name="Sears R."/>
            <person name="Yuan B."/>
            <person name="Dawson T.L.Jr."/>
        </authorList>
    </citation>
    <scope>NUCLEOTIDE SEQUENCE [LARGE SCALE GENOMIC DNA]</scope>
    <source>
        <strain evidence="10">ATCC MYA-4612 / CBS 7966</strain>
    </source>
</reference>
<evidence type="ECO:0000256" key="1">
    <source>
        <dbReference type="ARBA" id="ARBA00004123"/>
    </source>
</evidence>
<keyword evidence="10" id="KW-1185">Reference proteome</keyword>
<dbReference type="PANTHER" id="PTHR22846">
    <property type="entry name" value="WD40 REPEAT PROTEIN"/>
    <property type="match status" value="1"/>
</dbReference>
<gene>
    <name evidence="9" type="ORF">MGL_3408</name>
</gene>
<name>A8Q944_MALGO</name>
<dbReference type="Pfam" id="PF00400">
    <property type="entry name" value="WD40"/>
    <property type="match status" value="6"/>
</dbReference>
<dbReference type="PANTHER" id="PTHR22846:SF2">
    <property type="entry name" value="F-BOX-LIKE_WD REPEAT-CONTAINING PROTEIN EBI"/>
    <property type="match status" value="1"/>
</dbReference>
<comment type="caution">
    <text evidence="9">The sequence shown here is derived from an EMBL/GenBank/DDBJ whole genome shotgun (WGS) entry which is preliminary data.</text>
</comment>